<comment type="similarity">
    <text evidence="1">Belongs to the glycosyl hydrolase 43 family.</text>
</comment>
<dbReference type="Pfam" id="PF00754">
    <property type="entry name" value="F5_F8_type_C"/>
    <property type="match status" value="1"/>
</dbReference>
<gene>
    <name evidence="6" type="ORF">Dsi01nite_014830</name>
</gene>
<evidence type="ECO:0000313" key="6">
    <source>
        <dbReference type="EMBL" id="GIG43442.1"/>
    </source>
</evidence>
<feature type="signal peptide" evidence="4">
    <location>
        <begin position="1"/>
        <end position="40"/>
    </location>
</feature>
<dbReference type="InterPro" id="IPR006710">
    <property type="entry name" value="Glyco_hydro_43"/>
</dbReference>
<dbReference type="SUPFAM" id="SSF49785">
    <property type="entry name" value="Galactose-binding domain-like"/>
    <property type="match status" value="1"/>
</dbReference>
<protein>
    <recommendedName>
        <fullName evidence="5">F5/8 type C domain-containing protein</fullName>
    </recommendedName>
</protein>
<dbReference type="InterPro" id="IPR023296">
    <property type="entry name" value="Glyco_hydro_beta-prop_sf"/>
</dbReference>
<dbReference type="Gene3D" id="2.115.10.20">
    <property type="entry name" value="Glycosyl hydrolase domain, family 43"/>
    <property type="match status" value="1"/>
</dbReference>
<proteinExistence type="inferred from homology"/>
<organism evidence="6 7">
    <name type="scientific">Dactylosporangium siamense</name>
    <dbReference type="NCBI Taxonomy" id="685454"/>
    <lineage>
        <taxon>Bacteria</taxon>
        <taxon>Bacillati</taxon>
        <taxon>Actinomycetota</taxon>
        <taxon>Actinomycetes</taxon>
        <taxon>Micromonosporales</taxon>
        <taxon>Micromonosporaceae</taxon>
        <taxon>Dactylosporangium</taxon>
    </lineage>
</organism>
<evidence type="ECO:0000256" key="2">
    <source>
        <dbReference type="ARBA" id="ARBA00022801"/>
    </source>
</evidence>
<keyword evidence="2" id="KW-0378">Hydrolase</keyword>
<evidence type="ECO:0000256" key="4">
    <source>
        <dbReference type="SAM" id="SignalP"/>
    </source>
</evidence>
<dbReference type="GO" id="GO:0004553">
    <property type="term" value="F:hydrolase activity, hydrolyzing O-glycosyl compounds"/>
    <property type="evidence" value="ECO:0007669"/>
    <property type="project" value="InterPro"/>
</dbReference>
<name>A0A919PHG2_9ACTN</name>
<dbReference type="CDD" id="cd18824">
    <property type="entry name" value="GH43_CtGH43-like"/>
    <property type="match status" value="1"/>
</dbReference>
<dbReference type="GO" id="GO:0005975">
    <property type="term" value="P:carbohydrate metabolic process"/>
    <property type="evidence" value="ECO:0007669"/>
    <property type="project" value="InterPro"/>
</dbReference>
<dbReference type="PROSITE" id="PS50022">
    <property type="entry name" value="FA58C_3"/>
    <property type="match status" value="1"/>
</dbReference>
<accession>A0A919PHG2</accession>
<dbReference type="AlphaFoldDB" id="A0A919PHG2"/>
<evidence type="ECO:0000259" key="5">
    <source>
        <dbReference type="PROSITE" id="PS50022"/>
    </source>
</evidence>
<dbReference type="EMBL" id="BONQ01000024">
    <property type="protein sequence ID" value="GIG43442.1"/>
    <property type="molecule type" value="Genomic_DNA"/>
</dbReference>
<reference evidence="6" key="1">
    <citation type="submission" date="2021-01" db="EMBL/GenBank/DDBJ databases">
        <title>Whole genome shotgun sequence of Dactylosporangium siamense NBRC 106093.</title>
        <authorList>
            <person name="Komaki H."/>
            <person name="Tamura T."/>
        </authorList>
    </citation>
    <scope>NUCLEOTIDE SEQUENCE</scope>
    <source>
        <strain evidence="6">NBRC 106093</strain>
    </source>
</reference>
<dbReference type="Proteomes" id="UP000660611">
    <property type="component" value="Unassembled WGS sequence"/>
</dbReference>
<evidence type="ECO:0000313" key="7">
    <source>
        <dbReference type="Proteomes" id="UP000660611"/>
    </source>
</evidence>
<feature type="domain" description="F5/8 type C" evidence="5">
    <location>
        <begin position="518"/>
        <end position="677"/>
    </location>
</feature>
<dbReference type="SUPFAM" id="SSF75005">
    <property type="entry name" value="Arabinanase/levansucrase/invertase"/>
    <property type="match status" value="1"/>
</dbReference>
<keyword evidence="4" id="KW-0732">Signal</keyword>
<feature type="chain" id="PRO_5038077330" description="F5/8 type C domain-containing protein" evidence="4">
    <location>
        <begin position="41"/>
        <end position="677"/>
    </location>
</feature>
<dbReference type="PANTHER" id="PTHR22925:SF3">
    <property type="entry name" value="GLYCOSYL HYDROLASE FAMILY PROTEIN 43"/>
    <property type="match status" value="1"/>
</dbReference>
<evidence type="ECO:0000256" key="1">
    <source>
        <dbReference type="ARBA" id="ARBA00009865"/>
    </source>
</evidence>
<keyword evidence="3" id="KW-0326">Glycosidase</keyword>
<dbReference type="InterPro" id="IPR000421">
    <property type="entry name" value="FA58C"/>
</dbReference>
<dbReference type="InterPro" id="IPR008979">
    <property type="entry name" value="Galactose-bd-like_sf"/>
</dbReference>
<dbReference type="PANTHER" id="PTHR22925">
    <property type="entry name" value="GLYCOSYL HYDROLASE 43 FAMILY MEMBER"/>
    <property type="match status" value="1"/>
</dbReference>
<keyword evidence="7" id="KW-1185">Reference proteome</keyword>
<comment type="caution">
    <text evidence="6">The sequence shown here is derived from an EMBL/GenBank/DDBJ whole genome shotgun (WGS) entry which is preliminary data.</text>
</comment>
<dbReference type="Gene3D" id="2.60.120.260">
    <property type="entry name" value="Galactose-binding domain-like"/>
    <property type="match status" value="1"/>
</dbReference>
<evidence type="ECO:0000256" key="3">
    <source>
        <dbReference type="ARBA" id="ARBA00023295"/>
    </source>
</evidence>
<sequence length="677" mass="71228">MIPAATVEVSMSVRRFALAIAAGVLVLSGAALALPSPALAAHTTTIVNFDSNGNQVTRYDTAGNAVDAHDGDLALFGGVYYLYGTSYDCGYALNTNGTPFCGFKVYSSPDLVHWTDRGPLFDASTALWQGRCAPPRFGCYRPHVVRNAATGQYVLWVNGYDNPSGYRVLTSTDPAGPFTEVAEPTLAVQGTGAGFNNGDHDLFVDDDGTGYIAYTDIRGAGAGSHDQIIERLDATYTTGTGAYTRLGSTHTEAPSLFKRGGVYYYVYGPTCAYCTGTQTWYKRATAPLGTWTAPMSINANSCGGQPSFVAAIPTSTGTEYLYGSDLWNGQNNEALANFHWAPLSFAGDGSISPFACSNSVTLTLTTGAAGAQLVPADRDSTGGVDGYRTWCDISASLLRRTQSFVATRTGTLTSASYTTFQRGPVNAGLTISIVTASGSPLYTTTVPASDIGWAPRNVTISPDVAVTAGTRYGIRVTSATTTGCYGLTYNDAAPYPSGGESYSTDGVTWIPETNRTSKFETTIGATNLAGPAARSASSSAEASGWTLAAVNDGQRTSTPTSMGWSSNNNLGVNHAEWLQLDLGTARAVNRVDLFARSDAGNAGQGFPVTLRVEVSANGQTWAPALIRTGLAVPGTGAQRFTFGAQGARYIRVVGTSLRNTNPNDPTYRMQFAEIEVY</sequence>
<dbReference type="Pfam" id="PF04616">
    <property type="entry name" value="Glyco_hydro_43"/>
    <property type="match status" value="1"/>
</dbReference>